<dbReference type="STRING" id="29422.Lbru_0770"/>
<protein>
    <recommendedName>
        <fullName evidence="3">Cupin domain protein</fullName>
    </recommendedName>
</protein>
<sequence length="126" mass="14286">MSINKIASALSELPEIWSERVHEYDLVLGIFDGSGYNLTFMNAGDRNVKHHHETYDAKLCFISGRGKVLIGDYFLEFNDGTTINVPKKTVHQIVCETDTLMLTIQNPATTFSDKGWKDIVFDEPLF</sequence>
<dbReference type="InterPro" id="IPR011051">
    <property type="entry name" value="RmlC_Cupin_sf"/>
</dbReference>
<reference evidence="1 2" key="1">
    <citation type="submission" date="2015-11" db="EMBL/GenBank/DDBJ databases">
        <title>Genomic analysis of 38 Legionella species identifies large and diverse effector repertoires.</title>
        <authorList>
            <person name="Burstein D."/>
            <person name="Amaro F."/>
            <person name="Zusman T."/>
            <person name="Lifshitz Z."/>
            <person name="Cohen O."/>
            <person name="Gilbert J.A."/>
            <person name="Pupko T."/>
            <person name="Shuman H.A."/>
            <person name="Segal G."/>
        </authorList>
    </citation>
    <scope>NUCLEOTIDE SEQUENCE [LARGE SCALE GENOMIC DNA]</scope>
    <source>
        <strain evidence="1 2">ATCC 43878</strain>
    </source>
</reference>
<evidence type="ECO:0000313" key="1">
    <source>
        <dbReference type="EMBL" id="KTC86829.1"/>
    </source>
</evidence>
<gene>
    <name evidence="1" type="ORF">Lbru_0770</name>
</gene>
<evidence type="ECO:0000313" key="2">
    <source>
        <dbReference type="Proteomes" id="UP000054742"/>
    </source>
</evidence>
<dbReference type="InterPro" id="IPR014710">
    <property type="entry name" value="RmlC-like_jellyroll"/>
</dbReference>
<dbReference type="Gene3D" id="2.60.120.10">
    <property type="entry name" value="Jelly Rolls"/>
    <property type="match status" value="1"/>
</dbReference>
<dbReference type="RefSeq" id="WP_058440846.1">
    <property type="nucleotide sequence ID" value="NZ_CAAAHU010000022.1"/>
</dbReference>
<dbReference type="Proteomes" id="UP000054742">
    <property type="component" value="Unassembled WGS sequence"/>
</dbReference>
<dbReference type="EMBL" id="LNXV01000004">
    <property type="protein sequence ID" value="KTC86829.1"/>
    <property type="molecule type" value="Genomic_DNA"/>
</dbReference>
<keyword evidence="2" id="KW-1185">Reference proteome</keyword>
<accession>A0A0W0SUD8</accession>
<proteinExistence type="predicted"/>
<organism evidence="1 2">
    <name type="scientific">Legionella brunensis</name>
    <dbReference type="NCBI Taxonomy" id="29422"/>
    <lineage>
        <taxon>Bacteria</taxon>
        <taxon>Pseudomonadati</taxon>
        <taxon>Pseudomonadota</taxon>
        <taxon>Gammaproteobacteria</taxon>
        <taxon>Legionellales</taxon>
        <taxon>Legionellaceae</taxon>
        <taxon>Legionella</taxon>
    </lineage>
</organism>
<dbReference type="SUPFAM" id="SSF51182">
    <property type="entry name" value="RmlC-like cupins"/>
    <property type="match status" value="1"/>
</dbReference>
<name>A0A0W0SUD8_9GAMM</name>
<dbReference type="PATRIC" id="fig|29422.6.peg.804"/>
<comment type="caution">
    <text evidence="1">The sequence shown here is derived from an EMBL/GenBank/DDBJ whole genome shotgun (WGS) entry which is preliminary data.</text>
</comment>
<dbReference type="AlphaFoldDB" id="A0A0W0SUD8"/>
<evidence type="ECO:0008006" key="3">
    <source>
        <dbReference type="Google" id="ProtNLM"/>
    </source>
</evidence>